<name>A0A382ZZE0_9ZZZZ</name>
<protein>
    <submittedName>
        <fullName evidence="1">Uncharacterized protein</fullName>
    </submittedName>
</protein>
<organism evidence="1">
    <name type="scientific">marine metagenome</name>
    <dbReference type="NCBI Taxonomy" id="408172"/>
    <lineage>
        <taxon>unclassified sequences</taxon>
        <taxon>metagenomes</taxon>
        <taxon>ecological metagenomes</taxon>
    </lineage>
</organism>
<feature type="non-terminal residue" evidence="1">
    <location>
        <position position="162"/>
    </location>
</feature>
<reference evidence="1" key="1">
    <citation type="submission" date="2018-05" db="EMBL/GenBank/DDBJ databases">
        <authorList>
            <person name="Lanie J.A."/>
            <person name="Ng W.-L."/>
            <person name="Kazmierczak K.M."/>
            <person name="Andrzejewski T.M."/>
            <person name="Davidsen T.M."/>
            <person name="Wayne K.J."/>
            <person name="Tettelin H."/>
            <person name="Glass J.I."/>
            <person name="Rusch D."/>
            <person name="Podicherti R."/>
            <person name="Tsui H.-C.T."/>
            <person name="Winkler M.E."/>
        </authorList>
    </citation>
    <scope>NUCLEOTIDE SEQUENCE</scope>
</reference>
<dbReference type="EMBL" id="UINC01187942">
    <property type="protein sequence ID" value="SVE00927.1"/>
    <property type="molecule type" value="Genomic_DNA"/>
</dbReference>
<dbReference type="AlphaFoldDB" id="A0A382ZZE0"/>
<proteinExistence type="predicted"/>
<gene>
    <name evidence="1" type="ORF">METZ01_LOCUS453781</name>
</gene>
<sequence length="162" mass="17352">MLENPRLVPLKLPHMSRWLLAGLMAGLLSSARVDAASPVGLINEEAEPNAGFGNTAAGNELFIVAGVASGDYKAKDAGYALVFRKRGKRWTLEDGLFDPDAREADRFGWRVAVAGSTAFVSVLSRYDSTLTRMRRELPSLTGNTPTSNQALFSSTCCGARSG</sequence>
<evidence type="ECO:0000313" key="1">
    <source>
        <dbReference type="EMBL" id="SVE00927.1"/>
    </source>
</evidence>
<accession>A0A382ZZE0</accession>